<keyword evidence="4" id="KW-1185">Reference proteome</keyword>
<feature type="coiled-coil region" evidence="1">
    <location>
        <begin position="305"/>
        <end position="339"/>
    </location>
</feature>
<dbReference type="EMBL" id="JACXVP010000012">
    <property type="protein sequence ID" value="KAG5574106.1"/>
    <property type="molecule type" value="Genomic_DNA"/>
</dbReference>
<gene>
    <name evidence="3" type="ORF">H5410_063872</name>
</gene>
<reference evidence="3 4" key="1">
    <citation type="submission" date="2020-09" db="EMBL/GenBank/DDBJ databases">
        <title>De no assembly of potato wild relative species, Solanum commersonii.</title>
        <authorList>
            <person name="Cho K."/>
        </authorList>
    </citation>
    <scope>NUCLEOTIDE SEQUENCE [LARGE SCALE GENOMIC DNA]</scope>
    <source>
        <strain evidence="3">LZ3.2</strain>
        <tissue evidence="3">Leaf</tissue>
    </source>
</reference>
<dbReference type="PANTHER" id="PTHR33144">
    <property type="entry name" value="OS10G0409366 PROTEIN-RELATED"/>
    <property type="match status" value="1"/>
</dbReference>
<name>A0A9J5WER2_SOLCO</name>
<feature type="compositionally biased region" description="Acidic residues" evidence="2">
    <location>
        <begin position="372"/>
        <end position="392"/>
    </location>
</feature>
<sequence length="392" mass="45094">MLNLDHYHAWRIKKRRLLTTNEIFQAIKSEKGHLLKLIEQQPVAPQSEADGQSVNEQPLEQQPIEDQVKMNSGTPLTGEQPEEQAECVSSKNKRGQTQMHNVHARKERKLVLLNRLNQPVGPTEDVVTELSSFLGTLARNVTLCPFDIFDWRSMDTKKDLWDYTKAWRRHRSDLKINYYDPYDNDEIRMAKKPGHIPECQFGELLKYWKFEKFKEKEEEFVSAKELFVVTRTRKPDRLYKASNENTTSKIAEMEEIEKQMSTNGQSVDAFSTVMGPKHLGRLRLYGVGVTKTTLKKKVDNSEPTLNATNDVVQQMQERMQKMEKQMEEQRRTMQQDIIADVVAQLQDAGLIDPNILAALSVPSPREAISAEQGDDIEEGDESSTEDLTSELN</sequence>
<evidence type="ECO:0000256" key="1">
    <source>
        <dbReference type="SAM" id="Coils"/>
    </source>
</evidence>
<dbReference type="Proteomes" id="UP000824120">
    <property type="component" value="Chromosome 12"/>
</dbReference>
<keyword evidence="1" id="KW-0175">Coiled coil</keyword>
<organism evidence="3 4">
    <name type="scientific">Solanum commersonii</name>
    <name type="common">Commerson's wild potato</name>
    <name type="synonym">Commerson's nightshade</name>
    <dbReference type="NCBI Taxonomy" id="4109"/>
    <lineage>
        <taxon>Eukaryota</taxon>
        <taxon>Viridiplantae</taxon>
        <taxon>Streptophyta</taxon>
        <taxon>Embryophyta</taxon>
        <taxon>Tracheophyta</taxon>
        <taxon>Spermatophyta</taxon>
        <taxon>Magnoliopsida</taxon>
        <taxon>eudicotyledons</taxon>
        <taxon>Gunneridae</taxon>
        <taxon>Pentapetalae</taxon>
        <taxon>asterids</taxon>
        <taxon>lamiids</taxon>
        <taxon>Solanales</taxon>
        <taxon>Solanaceae</taxon>
        <taxon>Solanoideae</taxon>
        <taxon>Solaneae</taxon>
        <taxon>Solanum</taxon>
    </lineage>
</organism>
<evidence type="ECO:0008006" key="5">
    <source>
        <dbReference type="Google" id="ProtNLM"/>
    </source>
</evidence>
<accession>A0A9J5WER2</accession>
<dbReference type="OrthoDB" id="1913335at2759"/>
<comment type="caution">
    <text evidence="3">The sequence shown here is derived from an EMBL/GenBank/DDBJ whole genome shotgun (WGS) entry which is preliminary data.</text>
</comment>
<feature type="region of interest" description="Disordered" evidence="2">
    <location>
        <begin position="43"/>
        <end position="104"/>
    </location>
</feature>
<evidence type="ECO:0000313" key="3">
    <source>
        <dbReference type="EMBL" id="KAG5574106.1"/>
    </source>
</evidence>
<evidence type="ECO:0000256" key="2">
    <source>
        <dbReference type="SAM" id="MobiDB-lite"/>
    </source>
</evidence>
<dbReference type="PANTHER" id="PTHR33144:SF35">
    <property type="entry name" value="TRANSPOSASE, PTTA_EN_SPM, PLANT-RELATED"/>
    <property type="match status" value="1"/>
</dbReference>
<feature type="compositionally biased region" description="Polar residues" evidence="2">
    <location>
        <begin position="87"/>
        <end position="100"/>
    </location>
</feature>
<protein>
    <recommendedName>
        <fullName evidence="5">Transposase, Ptta/En/Spm, plant</fullName>
    </recommendedName>
</protein>
<evidence type="ECO:0000313" key="4">
    <source>
        <dbReference type="Proteomes" id="UP000824120"/>
    </source>
</evidence>
<feature type="compositionally biased region" description="Polar residues" evidence="2">
    <location>
        <begin position="49"/>
        <end position="60"/>
    </location>
</feature>
<proteinExistence type="predicted"/>
<feature type="region of interest" description="Disordered" evidence="2">
    <location>
        <begin position="360"/>
        <end position="392"/>
    </location>
</feature>
<dbReference type="AlphaFoldDB" id="A0A9J5WER2"/>